<evidence type="ECO:0000313" key="3">
    <source>
        <dbReference type="Proteomes" id="UP001163293"/>
    </source>
</evidence>
<dbReference type="EMBL" id="CP101185">
    <property type="protein sequence ID" value="UYV96925.1"/>
    <property type="molecule type" value="Genomic_DNA"/>
</dbReference>
<dbReference type="Proteomes" id="UP001163293">
    <property type="component" value="Chromosome"/>
</dbReference>
<gene>
    <name evidence="2" type="ORF">NL394_18020</name>
</gene>
<evidence type="ECO:0000313" key="2">
    <source>
        <dbReference type="EMBL" id="UYV96925.1"/>
    </source>
</evidence>
<dbReference type="AlphaFoldDB" id="A0AAX3EFW8"/>
<evidence type="ECO:0000256" key="1">
    <source>
        <dbReference type="SAM" id="MobiDB-lite"/>
    </source>
</evidence>
<name>A0AAX3EFW8_PAEUR</name>
<protein>
    <submittedName>
        <fullName evidence="2">Replication-relaxation family protein</fullName>
    </submittedName>
</protein>
<accession>A0AAX3EFW8</accession>
<keyword evidence="3" id="KW-1185">Reference proteome</keyword>
<reference evidence="2" key="1">
    <citation type="submission" date="2022-07" db="EMBL/GenBank/DDBJ databases">
        <authorList>
            <person name="Wu T."/>
        </authorList>
    </citation>
    <scope>NUCLEOTIDE SEQUENCE</scope>
    <source>
        <strain evidence="2">SD-1</strain>
    </source>
</reference>
<sequence>MTSKDALPVGYPFASQPEEASSQVDGDSLPLVAPNNGASASTKSDAAPRATQRRLRAIEARLSDRDHAVLASVERFRFLTAEHIEALHFNDHASAESGGRTCRRVLVRLRREHVLGVLNRRVGGVRAGSQGLVYFVDTAGQRLQQQGSSSRRGRRFPEPSARFLDHTLAIADVAVGIKAAAEALGAEVVQVAPEKEARRTFIDRLGGTQVLRPDLYVELAARPGDEDVQAFFVEIDLGHESLPTVLRKCQQYEAYYQTGIEQRDFGGFPRVVWVMGAYRPDIAERRRQTLQAALTRGVRLTPELYRVTAAEEVAAQLVQEVRHG</sequence>
<dbReference type="InterPro" id="IPR025855">
    <property type="entry name" value="Replic_Relax"/>
</dbReference>
<organism evidence="2 3">
    <name type="scientific">Paenarthrobacter ureafaciens</name>
    <dbReference type="NCBI Taxonomy" id="37931"/>
    <lineage>
        <taxon>Bacteria</taxon>
        <taxon>Bacillati</taxon>
        <taxon>Actinomycetota</taxon>
        <taxon>Actinomycetes</taxon>
        <taxon>Micrococcales</taxon>
        <taxon>Micrococcaceae</taxon>
        <taxon>Paenarthrobacter</taxon>
    </lineage>
</organism>
<dbReference type="RefSeq" id="WP_069695943.1">
    <property type="nucleotide sequence ID" value="NZ_CP043010.1"/>
</dbReference>
<proteinExistence type="predicted"/>
<feature type="region of interest" description="Disordered" evidence="1">
    <location>
        <begin position="1"/>
        <end position="50"/>
    </location>
</feature>
<dbReference type="Pfam" id="PF13814">
    <property type="entry name" value="Replic_Relax"/>
    <property type="match status" value="1"/>
</dbReference>